<reference evidence="3" key="1">
    <citation type="submission" date="2016-12" db="EMBL/GenBank/DDBJ databases">
        <title>The genomes of Aspergillus section Nigri reveals drivers in fungal speciation.</title>
        <authorList>
            <consortium name="DOE Joint Genome Institute"/>
            <person name="Vesth T.C."/>
            <person name="Nybo J."/>
            <person name="Theobald S."/>
            <person name="Brandl J."/>
            <person name="Frisvad J.C."/>
            <person name="Nielsen K.F."/>
            <person name="Lyhne E.K."/>
            <person name="Kogle M.E."/>
            <person name="Kuo A."/>
            <person name="Riley R."/>
            <person name="Clum A."/>
            <person name="Nolan M."/>
            <person name="Lipzen A."/>
            <person name="Salamov A."/>
            <person name="Henrissat B."/>
            <person name="Wiebenga A."/>
            <person name="De vries R.P."/>
            <person name="Grigoriev I.V."/>
            <person name="Mortensen U.H."/>
            <person name="Andersen M.R."/>
            <person name="Baker S.E."/>
        </authorList>
    </citation>
    <scope>NUCLEOTIDE SEQUENCE</scope>
    <source>
        <strain evidence="3">IBT 28561</strain>
    </source>
</reference>
<protein>
    <submittedName>
        <fullName evidence="3">Secreted protein</fullName>
    </submittedName>
</protein>
<evidence type="ECO:0000313" key="4">
    <source>
        <dbReference type="Proteomes" id="UP000234254"/>
    </source>
</evidence>
<evidence type="ECO:0000313" key="3">
    <source>
        <dbReference type="EMBL" id="PKY07651.1"/>
    </source>
</evidence>
<dbReference type="EMBL" id="MSFM01000002">
    <property type="protein sequence ID" value="PKY07651.1"/>
    <property type="molecule type" value="Genomic_DNA"/>
</dbReference>
<sequence length="205" mass="22621">MVKLLTVALVALPLIAAAPNPLPTPPGVPSKSEAESDLAGLTVAEQGSGDDYDRDKFPHWIDQGDSCNTREMVLNRDGTDIDKGSDCYPSSGKWVSLYDGETWTKASDVDIDHVVPLSNAWKSGADEWTNEQREKFANDLENPQLLAVTDSVNQQKSDSGPEEWKPPLESYHCDYAKMWVKIKSIYELTITEDEKSALVGMLDTC</sequence>
<organism evidence="3 4">
    <name type="scientific">Aspergillus campestris (strain IBT 28561)</name>
    <dbReference type="NCBI Taxonomy" id="1392248"/>
    <lineage>
        <taxon>Eukaryota</taxon>
        <taxon>Fungi</taxon>
        <taxon>Dikarya</taxon>
        <taxon>Ascomycota</taxon>
        <taxon>Pezizomycotina</taxon>
        <taxon>Eurotiomycetes</taxon>
        <taxon>Eurotiomycetidae</taxon>
        <taxon>Eurotiales</taxon>
        <taxon>Aspergillaceae</taxon>
        <taxon>Aspergillus</taxon>
        <taxon>Aspergillus subgen. Circumdati</taxon>
    </lineage>
</organism>
<evidence type="ECO:0000259" key="2">
    <source>
        <dbReference type="Pfam" id="PF07510"/>
    </source>
</evidence>
<dbReference type="PANTHER" id="PTHR24094:SF15">
    <property type="entry name" value="AMP-DEPENDENT SYNTHETASE_LIGASE DOMAIN-CONTAINING PROTEIN-RELATED"/>
    <property type="match status" value="1"/>
</dbReference>
<accession>A0A2I1DCQ9</accession>
<evidence type="ECO:0000256" key="1">
    <source>
        <dbReference type="SAM" id="SignalP"/>
    </source>
</evidence>
<proteinExistence type="predicted"/>
<name>A0A2I1DCQ9_ASPC2</name>
<dbReference type="OrthoDB" id="3162605at2759"/>
<dbReference type="GeneID" id="36548466"/>
<keyword evidence="4" id="KW-1185">Reference proteome</keyword>
<dbReference type="AlphaFoldDB" id="A0A2I1DCQ9"/>
<gene>
    <name evidence="3" type="ORF">P168DRAFT_325031</name>
</gene>
<feature type="signal peptide" evidence="1">
    <location>
        <begin position="1"/>
        <end position="17"/>
    </location>
</feature>
<dbReference type="InterPro" id="IPR011089">
    <property type="entry name" value="GmrSD_C"/>
</dbReference>
<feature type="chain" id="PRO_5014172392" evidence="1">
    <location>
        <begin position="18"/>
        <end position="205"/>
    </location>
</feature>
<dbReference type="VEuPathDB" id="FungiDB:P168DRAFT_325031"/>
<dbReference type="RefSeq" id="XP_024696245.1">
    <property type="nucleotide sequence ID" value="XM_024840942.1"/>
</dbReference>
<comment type="caution">
    <text evidence="3">The sequence shown here is derived from an EMBL/GenBank/DDBJ whole genome shotgun (WGS) entry which is preliminary data.</text>
</comment>
<feature type="domain" description="GmrSD restriction endonucleases C-terminal" evidence="2">
    <location>
        <begin position="103"/>
        <end position="199"/>
    </location>
</feature>
<dbReference type="PANTHER" id="PTHR24094">
    <property type="entry name" value="SECRETED PROTEIN"/>
    <property type="match status" value="1"/>
</dbReference>
<dbReference type="Proteomes" id="UP000234254">
    <property type="component" value="Unassembled WGS sequence"/>
</dbReference>
<keyword evidence="1" id="KW-0732">Signal</keyword>
<dbReference type="Pfam" id="PF07510">
    <property type="entry name" value="GmrSD_C"/>
    <property type="match status" value="1"/>
</dbReference>